<dbReference type="Pfam" id="PF23771">
    <property type="entry name" value="DUF7168"/>
    <property type="match status" value="1"/>
</dbReference>
<dbReference type="RefSeq" id="WP_172697574.1">
    <property type="nucleotide sequence ID" value="NZ_WKPR01000007.1"/>
</dbReference>
<dbReference type="Proteomes" id="UP000434475">
    <property type="component" value="Unassembled WGS sequence"/>
</dbReference>
<reference evidence="3 4" key="1">
    <citation type="journal article" date="2019" name="Nat. Med.">
        <title>A library of human gut bacterial isolates paired with longitudinal multiomics data enables mechanistic microbiome research.</title>
        <authorList>
            <person name="Poyet M."/>
            <person name="Groussin M."/>
            <person name="Gibbons S.M."/>
            <person name="Avila-Pacheco J."/>
            <person name="Jiang X."/>
            <person name="Kearney S.M."/>
            <person name="Perrotta A.R."/>
            <person name="Berdy B."/>
            <person name="Zhao S."/>
            <person name="Lieberman T.D."/>
            <person name="Swanson P.K."/>
            <person name="Smith M."/>
            <person name="Roesemann S."/>
            <person name="Alexander J.E."/>
            <person name="Rich S.A."/>
            <person name="Livny J."/>
            <person name="Vlamakis H."/>
            <person name="Clish C."/>
            <person name="Bullock K."/>
            <person name="Deik A."/>
            <person name="Scott J."/>
            <person name="Pierce K.A."/>
            <person name="Xavier R.J."/>
            <person name="Alm E.J."/>
        </authorList>
    </citation>
    <scope>NUCLEOTIDE SEQUENCE [LARGE SCALE GENOMIC DNA]</scope>
    <source>
        <strain evidence="3 4">BIOML-A2</strain>
    </source>
</reference>
<evidence type="ECO:0000259" key="1">
    <source>
        <dbReference type="Pfam" id="PF10979"/>
    </source>
</evidence>
<name>A0A6I2R3C5_FLAPL</name>
<dbReference type="InterPro" id="IPR055592">
    <property type="entry name" value="DUF7168"/>
</dbReference>
<evidence type="ECO:0000259" key="2">
    <source>
        <dbReference type="Pfam" id="PF23771"/>
    </source>
</evidence>
<accession>A0A6I2R3C5</accession>
<dbReference type="InterPro" id="IPR024498">
    <property type="entry name" value="DUF2786"/>
</dbReference>
<dbReference type="Pfam" id="PF10979">
    <property type="entry name" value="DUF2786"/>
    <property type="match status" value="1"/>
</dbReference>
<comment type="caution">
    <text evidence="3">The sequence shown here is derived from an EMBL/GenBank/DDBJ whole genome shotgun (WGS) entry which is preliminary data.</text>
</comment>
<organism evidence="3 4">
    <name type="scientific">Flavonifractor plautii</name>
    <name type="common">Fusobacterium plautii</name>
    <dbReference type="NCBI Taxonomy" id="292800"/>
    <lineage>
        <taxon>Bacteria</taxon>
        <taxon>Bacillati</taxon>
        <taxon>Bacillota</taxon>
        <taxon>Clostridia</taxon>
        <taxon>Eubacteriales</taxon>
        <taxon>Oscillospiraceae</taxon>
        <taxon>Flavonifractor</taxon>
    </lineage>
</organism>
<evidence type="ECO:0000313" key="3">
    <source>
        <dbReference type="EMBL" id="MSB19696.1"/>
    </source>
</evidence>
<feature type="domain" description="DUF7168" evidence="2">
    <location>
        <begin position="59"/>
        <end position="189"/>
    </location>
</feature>
<protein>
    <submittedName>
        <fullName evidence="3">DUF2786 domain-containing protein</fullName>
    </submittedName>
</protein>
<dbReference type="AlphaFoldDB" id="A0A6I2R3C5"/>
<dbReference type="EMBL" id="WKPR01000007">
    <property type="protein sequence ID" value="MSB19696.1"/>
    <property type="molecule type" value="Genomic_DNA"/>
</dbReference>
<evidence type="ECO:0000313" key="4">
    <source>
        <dbReference type="Proteomes" id="UP000434475"/>
    </source>
</evidence>
<proteinExistence type="predicted"/>
<feature type="domain" description="DUF2786" evidence="1">
    <location>
        <begin position="5"/>
        <end position="40"/>
    </location>
</feature>
<gene>
    <name evidence="3" type="ORF">GKE97_09210</name>
</gene>
<sequence length="233" mass="26023">MATNIKDKIAKLLALAESPNENEAKAALLKARELMAEHKLRPEDVKKAKKEKVIRKVLDITCTAMTNPWAASLSAVIAEHYCCRAYRYRSAGSKKNKIGLVGLEEDFEIAQRIVIYAHECVMAGIKAQFVRDPKDPPGTYREKCNAYGWGFVRGVNKAFREQEEQHQEWGLVMVVPQAVDDSMADMGKKTQFGTEQTGGWRDAYRALGFQDGRRFDPASRLSDGVPGQLMIGG</sequence>